<name>A0ABV5LXG3_9ACTN</name>
<comment type="catalytic activity">
    <reaction evidence="8 10 11">
        <text>2-(2-carboxy-4-methylthiazol-5-yl)ethyl phosphate + 4-amino-2-methyl-5-(diphosphooxymethyl)pyrimidine + 2 H(+) = thiamine phosphate + CO2 + diphosphate</text>
        <dbReference type="Rhea" id="RHEA:47848"/>
        <dbReference type="ChEBI" id="CHEBI:15378"/>
        <dbReference type="ChEBI" id="CHEBI:16526"/>
        <dbReference type="ChEBI" id="CHEBI:33019"/>
        <dbReference type="ChEBI" id="CHEBI:37575"/>
        <dbReference type="ChEBI" id="CHEBI:57841"/>
        <dbReference type="ChEBI" id="CHEBI:62890"/>
        <dbReference type="EC" id="2.5.1.3"/>
    </reaction>
</comment>
<evidence type="ECO:0000256" key="12">
    <source>
        <dbReference type="RuleBase" id="RU004253"/>
    </source>
</evidence>
<keyword evidence="15" id="KW-1185">Reference proteome</keyword>
<dbReference type="PANTHER" id="PTHR20857:SF15">
    <property type="entry name" value="THIAMINE-PHOSPHATE SYNTHASE"/>
    <property type="match status" value="1"/>
</dbReference>
<dbReference type="Gene3D" id="3.20.20.70">
    <property type="entry name" value="Aldolase class I"/>
    <property type="match status" value="1"/>
</dbReference>
<comment type="pathway">
    <text evidence="2 10 12">Cofactor biosynthesis; thiamine diphosphate biosynthesis; thiamine phosphate from 4-amino-2-methyl-5-diphosphomethylpyrimidine and 4-methyl-5-(2-phosphoethyl)-thiazole: step 1/1.</text>
</comment>
<feature type="binding site" evidence="10">
    <location>
        <begin position="39"/>
        <end position="43"/>
    </location>
    <ligand>
        <name>4-amino-2-methyl-5-(diphosphooxymethyl)pyrimidine</name>
        <dbReference type="ChEBI" id="CHEBI:57841"/>
    </ligand>
</feature>
<dbReference type="EC" id="2.5.1.3" evidence="10"/>
<evidence type="ECO:0000256" key="5">
    <source>
        <dbReference type="ARBA" id="ARBA00022842"/>
    </source>
</evidence>
<comment type="function">
    <text evidence="1 10">Condenses 4-methyl-5-(beta-hydroxyethyl)thiazole monophosphate (THZ-P) and 2-methyl-4-amino-5-hydroxymethyl pyrimidine pyrophosphate (HMP-PP) to form thiamine monophosphate (TMP).</text>
</comment>
<dbReference type="PANTHER" id="PTHR20857">
    <property type="entry name" value="THIAMINE-PHOSPHATE PYROPHOSPHORYLASE"/>
    <property type="match status" value="1"/>
</dbReference>
<evidence type="ECO:0000256" key="11">
    <source>
        <dbReference type="RuleBase" id="RU003826"/>
    </source>
</evidence>
<feature type="binding site" evidence="10">
    <location>
        <begin position="136"/>
        <end position="138"/>
    </location>
    <ligand>
        <name>2-[(2R,5Z)-2-carboxy-4-methylthiazol-5(2H)-ylidene]ethyl phosphate</name>
        <dbReference type="ChEBI" id="CHEBI:62899"/>
    </ligand>
</feature>
<evidence type="ECO:0000256" key="6">
    <source>
        <dbReference type="ARBA" id="ARBA00022977"/>
    </source>
</evidence>
<feature type="binding site" evidence="10">
    <location>
        <position position="91"/>
    </location>
    <ligand>
        <name>Mg(2+)</name>
        <dbReference type="ChEBI" id="CHEBI:18420"/>
    </ligand>
</feature>
<evidence type="ECO:0000256" key="9">
    <source>
        <dbReference type="ARBA" id="ARBA00047883"/>
    </source>
</evidence>
<sequence length="210" mass="21023">MSSAVDYRLYLVTDTGQCGDRGVVTTVRAAVAGGVTVVQVRAKDGGDRDRLALVRAVVDACAGTGVPVLVNDAVDVALLGGADGVHLGQSDLPADEVRTLLGPDRLLGLSVSTVAEIGAAPTGVLDYLGVGPVHATPTKTDAAAPLGADGVAALAAATDLPCVAIGGIHLDTIDPLRDTGIAGICVVSDICAAPDPEAAARALRTRWDRS</sequence>
<comment type="catalytic activity">
    <reaction evidence="7 10 11">
        <text>4-methyl-5-(2-phosphooxyethyl)-thiazole + 4-amino-2-methyl-5-(diphosphooxymethyl)pyrimidine + H(+) = thiamine phosphate + diphosphate</text>
        <dbReference type="Rhea" id="RHEA:22328"/>
        <dbReference type="ChEBI" id="CHEBI:15378"/>
        <dbReference type="ChEBI" id="CHEBI:33019"/>
        <dbReference type="ChEBI" id="CHEBI:37575"/>
        <dbReference type="ChEBI" id="CHEBI:57841"/>
        <dbReference type="ChEBI" id="CHEBI:58296"/>
        <dbReference type="EC" id="2.5.1.3"/>
    </reaction>
</comment>
<comment type="catalytic activity">
    <reaction evidence="9 10 11">
        <text>2-[(2R,5Z)-2-carboxy-4-methylthiazol-5(2H)-ylidene]ethyl phosphate + 4-amino-2-methyl-5-(diphosphooxymethyl)pyrimidine + 2 H(+) = thiamine phosphate + CO2 + diphosphate</text>
        <dbReference type="Rhea" id="RHEA:47844"/>
        <dbReference type="ChEBI" id="CHEBI:15378"/>
        <dbReference type="ChEBI" id="CHEBI:16526"/>
        <dbReference type="ChEBI" id="CHEBI:33019"/>
        <dbReference type="ChEBI" id="CHEBI:37575"/>
        <dbReference type="ChEBI" id="CHEBI:57841"/>
        <dbReference type="ChEBI" id="CHEBI:62899"/>
        <dbReference type="EC" id="2.5.1.3"/>
    </reaction>
</comment>
<feature type="binding site" evidence="10">
    <location>
        <position position="110"/>
    </location>
    <ligand>
        <name>4-amino-2-methyl-5-(diphosphooxymethyl)pyrimidine</name>
        <dbReference type="ChEBI" id="CHEBI:57841"/>
    </ligand>
</feature>
<reference evidence="14 15" key="1">
    <citation type="submission" date="2024-09" db="EMBL/GenBank/DDBJ databases">
        <authorList>
            <person name="Sun Q."/>
            <person name="Mori K."/>
        </authorList>
    </citation>
    <scope>NUCLEOTIDE SEQUENCE [LARGE SCALE GENOMIC DNA]</scope>
    <source>
        <strain evidence="14 15">TISTR 1856</strain>
    </source>
</reference>
<dbReference type="InterPro" id="IPR022998">
    <property type="entry name" value="ThiamineP_synth_TenI"/>
</dbReference>
<dbReference type="Proteomes" id="UP001589748">
    <property type="component" value="Unassembled WGS sequence"/>
</dbReference>
<evidence type="ECO:0000256" key="10">
    <source>
        <dbReference type="HAMAP-Rule" id="MF_00097"/>
    </source>
</evidence>
<feature type="binding site" evidence="10">
    <location>
        <begin position="187"/>
        <end position="188"/>
    </location>
    <ligand>
        <name>2-[(2R,5Z)-2-carboxy-4-methylthiazol-5(2H)-ylidene]ethyl phosphate</name>
        <dbReference type="ChEBI" id="CHEBI:62899"/>
    </ligand>
</feature>
<evidence type="ECO:0000256" key="4">
    <source>
        <dbReference type="ARBA" id="ARBA00022723"/>
    </source>
</evidence>
<comment type="caution">
    <text evidence="14">The sequence shown here is derived from an EMBL/GenBank/DDBJ whole genome shotgun (WGS) entry which is preliminary data.</text>
</comment>
<protein>
    <recommendedName>
        <fullName evidence="10">Thiamine-phosphate synthase</fullName>
        <shortName evidence="10">TP synthase</shortName>
        <shortName evidence="10">TPS</shortName>
        <ecNumber evidence="10">2.5.1.3</ecNumber>
    </recommendedName>
    <alternativeName>
        <fullName evidence="10">Thiamine-phosphate pyrophosphorylase</fullName>
        <shortName evidence="10">TMP pyrophosphorylase</shortName>
        <shortName evidence="10">TMP-PPase</shortName>
    </alternativeName>
</protein>
<dbReference type="EMBL" id="JBHMDM010000011">
    <property type="protein sequence ID" value="MFB9378749.1"/>
    <property type="molecule type" value="Genomic_DNA"/>
</dbReference>
<evidence type="ECO:0000256" key="8">
    <source>
        <dbReference type="ARBA" id="ARBA00047851"/>
    </source>
</evidence>
<dbReference type="InterPro" id="IPR034291">
    <property type="entry name" value="TMP_synthase"/>
</dbReference>
<dbReference type="InterPro" id="IPR013785">
    <property type="entry name" value="Aldolase_TIM"/>
</dbReference>
<dbReference type="HAMAP" id="MF_00097">
    <property type="entry name" value="TMP_synthase"/>
    <property type="match status" value="1"/>
</dbReference>
<dbReference type="GO" id="GO:0004789">
    <property type="term" value="F:thiamine-phosphate diphosphorylase activity"/>
    <property type="evidence" value="ECO:0007669"/>
    <property type="project" value="UniProtKB-EC"/>
</dbReference>
<dbReference type="SUPFAM" id="SSF51391">
    <property type="entry name" value="Thiamin phosphate synthase"/>
    <property type="match status" value="1"/>
</dbReference>
<organism evidence="14 15">
    <name type="scientific">Kineococcus gynurae</name>
    <dbReference type="NCBI Taxonomy" id="452979"/>
    <lineage>
        <taxon>Bacteria</taxon>
        <taxon>Bacillati</taxon>
        <taxon>Actinomycetota</taxon>
        <taxon>Actinomycetes</taxon>
        <taxon>Kineosporiales</taxon>
        <taxon>Kineosporiaceae</taxon>
        <taxon>Kineococcus</taxon>
    </lineage>
</organism>
<feature type="binding site" evidence="10">
    <location>
        <position position="72"/>
    </location>
    <ligand>
        <name>Mg(2+)</name>
        <dbReference type="ChEBI" id="CHEBI:18420"/>
    </ligand>
</feature>
<feature type="binding site" evidence="10">
    <location>
        <position position="167"/>
    </location>
    <ligand>
        <name>2-[(2R,5Z)-2-carboxy-4-methylthiazol-5(2H)-ylidene]ethyl phosphate</name>
        <dbReference type="ChEBI" id="CHEBI:62899"/>
    </ligand>
</feature>
<dbReference type="NCBIfam" id="TIGR00693">
    <property type="entry name" value="thiE"/>
    <property type="match status" value="1"/>
</dbReference>
<dbReference type="RefSeq" id="WP_380140332.1">
    <property type="nucleotide sequence ID" value="NZ_JBHLUI010000013.1"/>
</dbReference>
<dbReference type="InterPro" id="IPR036206">
    <property type="entry name" value="ThiamineP_synth_sf"/>
</dbReference>
<feature type="binding site" evidence="10">
    <location>
        <position position="71"/>
    </location>
    <ligand>
        <name>4-amino-2-methyl-5-(diphosphooxymethyl)pyrimidine</name>
        <dbReference type="ChEBI" id="CHEBI:57841"/>
    </ligand>
</feature>
<dbReference type="Pfam" id="PF02581">
    <property type="entry name" value="TMP-TENI"/>
    <property type="match status" value="1"/>
</dbReference>
<dbReference type="CDD" id="cd00564">
    <property type="entry name" value="TMP_TenI"/>
    <property type="match status" value="1"/>
</dbReference>
<evidence type="ECO:0000259" key="13">
    <source>
        <dbReference type="Pfam" id="PF02581"/>
    </source>
</evidence>
<comment type="similarity">
    <text evidence="10 11">Belongs to the thiamine-phosphate synthase family.</text>
</comment>
<evidence type="ECO:0000256" key="7">
    <source>
        <dbReference type="ARBA" id="ARBA00047334"/>
    </source>
</evidence>
<evidence type="ECO:0000256" key="3">
    <source>
        <dbReference type="ARBA" id="ARBA00022679"/>
    </source>
</evidence>
<evidence type="ECO:0000313" key="14">
    <source>
        <dbReference type="EMBL" id="MFB9378749.1"/>
    </source>
</evidence>
<evidence type="ECO:0000256" key="2">
    <source>
        <dbReference type="ARBA" id="ARBA00005165"/>
    </source>
</evidence>
<gene>
    <name evidence="10 14" type="primary">thiE</name>
    <name evidence="14" type="ORF">ACFFVI_17440</name>
</gene>
<accession>A0ABV5LXG3</accession>
<keyword evidence="6 10" id="KW-0784">Thiamine biosynthesis</keyword>
<evidence type="ECO:0000313" key="15">
    <source>
        <dbReference type="Proteomes" id="UP001589748"/>
    </source>
</evidence>
<keyword evidence="3 10" id="KW-0808">Transferase</keyword>
<keyword evidence="4 10" id="KW-0479">Metal-binding</keyword>
<proteinExistence type="inferred from homology"/>
<feature type="domain" description="Thiamine phosphate synthase/TenI" evidence="13">
    <location>
        <begin position="9"/>
        <end position="190"/>
    </location>
</feature>
<keyword evidence="5 10" id="KW-0460">Magnesium</keyword>
<feature type="binding site" evidence="10">
    <location>
        <position position="139"/>
    </location>
    <ligand>
        <name>4-amino-2-methyl-5-(diphosphooxymethyl)pyrimidine</name>
        <dbReference type="ChEBI" id="CHEBI:57841"/>
    </ligand>
</feature>
<evidence type="ECO:0000256" key="1">
    <source>
        <dbReference type="ARBA" id="ARBA00003814"/>
    </source>
</evidence>
<comment type="cofactor">
    <cofactor evidence="10">
        <name>Mg(2+)</name>
        <dbReference type="ChEBI" id="CHEBI:18420"/>
    </cofactor>
    <text evidence="10">Binds 1 Mg(2+) ion per subunit.</text>
</comment>